<dbReference type="AlphaFoldDB" id="A0A6I6D6N3"/>
<dbReference type="Proteomes" id="UP000427716">
    <property type="component" value="Chromosome"/>
</dbReference>
<feature type="transmembrane region" description="Helical" evidence="1">
    <location>
        <begin position="6"/>
        <end position="22"/>
    </location>
</feature>
<evidence type="ECO:0000256" key="1">
    <source>
        <dbReference type="SAM" id="Phobius"/>
    </source>
</evidence>
<dbReference type="RefSeq" id="WP_136866473.1">
    <property type="nucleotide sequence ID" value="NZ_CP046415.1"/>
</dbReference>
<evidence type="ECO:0000313" key="2">
    <source>
        <dbReference type="EMBL" id="QGT79121.1"/>
    </source>
</evidence>
<reference evidence="2 3" key="1">
    <citation type="submission" date="2019-11" db="EMBL/GenBank/DDBJ databases">
        <authorList>
            <person name="Zhang J."/>
            <person name="Sun C."/>
        </authorList>
    </citation>
    <scope>NUCLEOTIDE SEQUENCE [LARGE SCALE GENOMIC DNA]</scope>
    <source>
        <strain evidence="3">sp2</strain>
    </source>
</reference>
<name>A0A6I6D6N3_9GAMM</name>
<dbReference type="KEGG" id="ghl:GM160_09605"/>
<keyword evidence="3" id="KW-1185">Reference proteome</keyword>
<keyword evidence="1" id="KW-1133">Transmembrane helix</keyword>
<organism evidence="2 3">
    <name type="scientific">Guyparkeria halophila</name>
    <dbReference type="NCBI Taxonomy" id="47960"/>
    <lineage>
        <taxon>Bacteria</taxon>
        <taxon>Pseudomonadati</taxon>
        <taxon>Pseudomonadota</taxon>
        <taxon>Gammaproteobacteria</taxon>
        <taxon>Chromatiales</taxon>
        <taxon>Thioalkalibacteraceae</taxon>
        <taxon>Guyparkeria</taxon>
    </lineage>
</organism>
<dbReference type="PANTHER" id="PTHR38602:SF1">
    <property type="entry name" value="INNER MEMBRANE PROTEIN"/>
    <property type="match status" value="1"/>
</dbReference>
<gene>
    <name evidence="2" type="ORF">GM160_09605</name>
</gene>
<feature type="transmembrane region" description="Helical" evidence="1">
    <location>
        <begin position="42"/>
        <end position="59"/>
    </location>
</feature>
<dbReference type="InterPro" id="IPR019201">
    <property type="entry name" value="DUF2065"/>
</dbReference>
<sequence length="60" mass="6743">MMDDLLRVLGLVLIIEALLPFISPRTYRQAVAQIALTPDSRMRIIALVILLLGLALWVWG</sequence>
<dbReference type="EMBL" id="CP046415">
    <property type="protein sequence ID" value="QGT79121.1"/>
    <property type="molecule type" value="Genomic_DNA"/>
</dbReference>
<protein>
    <submittedName>
        <fullName evidence="2">DUF2065 family protein</fullName>
    </submittedName>
</protein>
<keyword evidence="1" id="KW-0472">Membrane</keyword>
<proteinExistence type="predicted"/>
<evidence type="ECO:0000313" key="3">
    <source>
        <dbReference type="Proteomes" id="UP000427716"/>
    </source>
</evidence>
<accession>A0A6I6D6N3</accession>
<keyword evidence="1" id="KW-0812">Transmembrane</keyword>
<dbReference type="PANTHER" id="PTHR38602">
    <property type="entry name" value="INNER MEMBRANE PROTEIN-RELATED"/>
    <property type="match status" value="1"/>
</dbReference>
<dbReference type="Pfam" id="PF09838">
    <property type="entry name" value="DUF2065"/>
    <property type="match status" value="1"/>
</dbReference>